<dbReference type="Proteomes" id="UP001357452">
    <property type="component" value="Unassembled WGS sequence"/>
</dbReference>
<sequence>MRYFFYLIIFLLAGKILSAQQNFVDVVAKYYRVNPFAGSFSAFVKALTTDPELLNKTILHKTDSTGYYAKGEYKVFNPFSMQANKVDMLFYEREMDFGDKMLSYYSYQLTVYFPNTEAYRKAVKKDYTKLSRLLQRVLPLVDIESLKGFRNISDGETTTFSDSYFAVKPVIISWQTLDKSNQLALSVVTNLIHMYNRAYPVSKDYLLEAIK</sequence>
<evidence type="ECO:0000313" key="2">
    <source>
        <dbReference type="Proteomes" id="UP001357452"/>
    </source>
</evidence>
<evidence type="ECO:0000313" key="1">
    <source>
        <dbReference type="EMBL" id="MEE6186478.1"/>
    </source>
</evidence>
<organism evidence="1 2">
    <name type="scientific">Niabella digestorum</name>
    <dbReference type="NCBI Taxonomy" id="3117701"/>
    <lineage>
        <taxon>Bacteria</taxon>
        <taxon>Pseudomonadati</taxon>
        <taxon>Bacteroidota</taxon>
        <taxon>Chitinophagia</taxon>
        <taxon>Chitinophagales</taxon>
        <taxon>Chitinophagaceae</taxon>
        <taxon>Niabella</taxon>
    </lineage>
</organism>
<reference evidence="1 2" key="1">
    <citation type="submission" date="2024-01" db="EMBL/GenBank/DDBJ databases">
        <title>Niabella digestum sp. nov., isolated from waste digestion system.</title>
        <authorList>
            <person name="Zhang L."/>
        </authorList>
    </citation>
    <scope>NUCLEOTIDE SEQUENCE [LARGE SCALE GENOMIC DNA]</scope>
    <source>
        <strain evidence="1 2">A18</strain>
    </source>
</reference>
<gene>
    <name evidence="1" type="ORF">V2H41_04250</name>
</gene>
<comment type="caution">
    <text evidence="1">The sequence shown here is derived from an EMBL/GenBank/DDBJ whole genome shotgun (WGS) entry which is preliminary data.</text>
</comment>
<accession>A0ABU7RER3</accession>
<dbReference type="EMBL" id="JAZGLY010000002">
    <property type="protein sequence ID" value="MEE6186478.1"/>
    <property type="molecule type" value="Genomic_DNA"/>
</dbReference>
<name>A0ABU7RER3_9BACT</name>
<dbReference type="RefSeq" id="WP_330973887.1">
    <property type="nucleotide sequence ID" value="NZ_JAZGLY010000002.1"/>
</dbReference>
<proteinExistence type="predicted"/>
<keyword evidence="2" id="KW-1185">Reference proteome</keyword>
<protein>
    <submittedName>
        <fullName evidence="1">Uncharacterized protein</fullName>
    </submittedName>
</protein>